<feature type="signal peptide" evidence="2">
    <location>
        <begin position="1"/>
        <end position="20"/>
    </location>
</feature>
<dbReference type="PANTHER" id="PTHR23279">
    <property type="entry name" value="DEFECTIVE PROBOSCIS EXTENSION RESPONSE DPR -RELATED"/>
    <property type="match status" value="1"/>
</dbReference>
<evidence type="ECO:0000256" key="1">
    <source>
        <dbReference type="SAM" id="MobiDB-lite"/>
    </source>
</evidence>
<evidence type="ECO:0000259" key="3">
    <source>
        <dbReference type="PROSITE" id="PS50835"/>
    </source>
</evidence>
<protein>
    <recommendedName>
        <fullName evidence="3">Ig-like domain-containing protein</fullName>
    </recommendedName>
</protein>
<dbReference type="Gene3D" id="2.60.40.10">
    <property type="entry name" value="Immunoglobulins"/>
    <property type="match status" value="2"/>
</dbReference>
<dbReference type="SUPFAM" id="SSF48726">
    <property type="entry name" value="Immunoglobulin"/>
    <property type="match status" value="2"/>
</dbReference>
<keyword evidence="5" id="KW-1185">Reference proteome</keyword>
<dbReference type="CDD" id="cd00096">
    <property type="entry name" value="Ig"/>
    <property type="match status" value="1"/>
</dbReference>
<comment type="caution">
    <text evidence="4">The sequence shown here is derived from an EMBL/GenBank/DDBJ whole genome shotgun (WGS) entry which is preliminary data.</text>
</comment>
<proteinExistence type="predicted"/>
<dbReference type="PANTHER" id="PTHR23279:SF37">
    <property type="entry name" value="DEFECTIVE PROBOSCIS EXTENSION RESPONSE 13, ISOFORM B"/>
    <property type="match status" value="1"/>
</dbReference>
<dbReference type="GO" id="GO:0032589">
    <property type="term" value="C:neuron projection membrane"/>
    <property type="evidence" value="ECO:0007669"/>
    <property type="project" value="TreeGrafter"/>
</dbReference>
<name>A0A8S1DMR6_9INSE</name>
<feature type="region of interest" description="Disordered" evidence="1">
    <location>
        <begin position="25"/>
        <end position="44"/>
    </location>
</feature>
<reference evidence="4 5" key="1">
    <citation type="submission" date="2020-04" db="EMBL/GenBank/DDBJ databases">
        <authorList>
            <person name="Alioto T."/>
            <person name="Alioto T."/>
            <person name="Gomez Garrido J."/>
        </authorList>
    </citation>
    <scope>NUCLEOTIDE SEQUENCE [LARGE SCALE GENOMIC DNA]</scope>
</reference>
<dbReference type="InterPro" id="IPR003598">
    <property type="entry name" value="Ig_sub2"/>
</dbReference>
<keyword evidence="2" id="KW-0732">Signal</keyword>
<feature type="chain" id="PRO_5035829741" description="Ig-like domain-containing protein" evidence="2">
    <location>
        <begin position="21"/>
        <end position="309"/>
    </location>
</feature>
<organism evidence="4 5">
    <name type="scientific">Cloeon dipterum</name>
    <dbReference type="NCBI Taxonomy" id="197152"/>
    <lineage>
        <taxon>Eukaryota</taxon>
        <taxon>Metazoa</taxon>
        <taxon>Ecdysozoa</taxon>
        <taxon>Arthropoda</taxon>
        <taxon>Hexapoda</taxon>
        <taxon>Insecta</taxon>
        <taxon>Pterygota</taxon>
        <taxon>Palaeoptera</taxon>
        <taxon>Ephemeroptera</taxon>
        <taxon>Pisciforma</taxon>
        <taxon>Baetidae</taxon>
        <taxon>Cloeon</taxon>
    </lineage>
</organism>
<evidence type="ECO:0000313" key="5">
    <source>
        <dbReference type="Proteomes" id="UP000494165"/>
    </source>
</evidence>
<evidence type="ECO:0000313" key="4">
    <source>
        <dbReference type="EMBL" id="CAB3381926.1"/>
    </source>
</evidence>
<dbReference type="InterPro" id="IPR036179">
    <property type="entry name" value="Ig-like_dom_sf"/>
</dbReference>
<gene>
    <name evidence="4" type="ORF">CLODIP_2_CD13007</name>
</gene>
<feature type="domain" description="Ig-like" evidence="3">
    <location>
        <begin position="77"/>
        <end position="165"/>
    </location>
</feature>
<dbReference type="InterPro" id="IPR037448">
    <property type="entry name" value="Zig-8"/>
</dbReference>
<dbReference type="InterPro" id="IPR013783">
    <property type="entry name" value="Ig-like_fold"/>
</dbReference>
<accession>A0A8S1DMR6</accession>
<dbReference type="GO" id="GO:0050808">
    <property type="term" value="P:synapse organization"/>
    <property type="evidence" value="ECO:0007669"/>
    <property type="project" value="TreeGrafter"/>
</dbReference>
<dbReference type="InterPro" id="IPR007110">
    <property type="entry name" value="Ig-like_dom"/>
</dbReference>
<dbReference type="FunFam" id="2.60.40.10:FF:000129">
    <property type="entry name" value="CLUMA_CG018772, isoform A"/>
    <property type="match status" value="1"/>
</dbReference>
<dbReference type="AlphaFoldDB" id="A0A8S1DMR6"/>
<sequence length="309" mass="34469">MPSSSCVLFSVLALMMIAEARKPDRGVTHEEANHHHQHHSSPELTVLKFHQPSSTRSNHVPIGPIKQPPEPPATLQPRVFFSENSTIVLAQTGSTPIMHCEVGDIGEGMVSWIRRKDYHLLTVGLATYSSDDRFFTAHVRHAQDWALHVKFAQEQDAGLYECQVSTHPPTSLFVELELVEAKAEILGAPDKFVKSGSALRLTCVLRKSTEPPVYVFWYHNDRMVNYDAALGVVVRHGRYSSELEITTAKAEHSGNYSCVPSNTRPASIHVHILNGEKPAAMQHGSKSSAPSWRSQVISLVLLTFYYLMR</sequence>
<dbReference type="EMBL" id="CADEPI010000251">
    <property type="protein sequence ID" value="CAB3381926.1"/>
    <property type="molecule type" value="Genomic_DNA"/>
</dbReference>
<dbReference type="PROSITE" id="PS50835">
    <property type="entry name" value="IG_LIKE"/>
    <property type="match status" value="2"/>
</dbReference>
<dbReference type="SMART" id="SM00409">
    <property type="entry name" value="IG"/>
    <property type="match status" value="2"/>
</dbReference>
<dbReference type="OrthoDB" id="190835at2759"/>
<dbReference type="Pfam" id="PF13927">
    <property type="entry name" value="Ig_3"/>
    <property type="match status" value="1"/>
</dbReference>
<feature type="compositionally biased region" description="Basic and acidic residues" evidence="1">
    <location>
        <begin position="25"/>
        <end position="34"/>
    </location>
</feature>
<dbReference type="SMART" id="SM00408">
    <property type="entry name" value="IGc2"/>
    <property type="match status" value="2"/>
</dbReference>
<feature type="domain" description="Ig-like" evidence="3">
    <location>
        <begin position="168"/>
        <end position="269"/>
    </location>
</feature>
<evidence type="ECO:0000256" key="2">
    <source>
        <dbReference type="SAM" id="SignalP"/>
    </source>
</evidence>
<dbReference type="Proteomes" id="UP000494165">
    <property type="component" value="Unassembled WGS sequence"/>
</dbReference>
<dbReference type="InterPro" id="IPR003599">
    <property type="entry name" value="Ig_sub"/>
</dbReference>